<dbReference type="SUPFAM" id="SSF82171">
    <property type="entry name" value="DPP6 N-terminal domain-like"/>
    <property type="match status" value="1"/>
</dbReference>
<evidence type="ECO:0000256" key="1">
    <source>
        <dbReference type="SAM" id="MobiDB-lite"/>
    </source>
</evidence>
<dbReference type="InterPro" id="IPR050585">
    <property type="entry name" value="Xaa-Pro_dipeptidyl-ppase/CocE"/>
</dbReference>
<evidence type="ECO:0000313" key="3">
    <source>
        <dbReference type="EMBL" id="MFC3890665.1"/>
    </source>
</evidence>
<dbReference type="EMBL" id="JBHRZI010000005">
    <property type="protein sequence ID" value="MFC3890665.1"/>
    <property type="molecule type" value="Genomic_DNA"/>
</dbReference>
<sequence>MTPVTSARPQDCPKELPYGTWPSPISAADVARSRVRLSFPQAAGGQVWWQESKPGEEGRCTVVRSGLIELAAPWNVRSTVHEYGGLSHLPVRDGVVFSNYSDQRVYLADGGGVRALTPAPHEPEALRYADFALSPDGASVFCVRERHDDDRITRSIVVVPLDGSGVVREVVSGAGFFGFPTPSPDGTRIAFVCWNHPNMPWDGTELRVADLDGGLGSVVMGGQAESVLAPVWCGDALYAVSDRSGWWNLYRADLNGRVRALCPRAEEFAEPLWELGDRTFAVLPDGRLAVLHGRGDLRLGVLDPDTGILTDVPTPYTSFMPTLSADGTVVACIAGAPDRPLAVVRIDVATGATECLRAELEELPHTEYLPRPRRLELDGIGGHTVYALDHPPSSPVARAPEGELPPYVVWAHGGPTGHEVGLADLAKAFFTSRGIGVLDVNYGGSSGYGRRYRERLNGRWGVVDVADVVAAARSLVQRGLADGRRLAIRGPSAGGSTALGAVTTGVAAHGPTFAAAVSYFGVADFEALVALTHDFESHYLDGLLGPLPECVETYRARSAIGHVGPGTCPVLLLQGKEDPVVSPAQADAMVRDLDANGIAYEHLVFDGEGHGFRRAETIIACLEAELRFYRTHLVF</sequence>
<dbReference type="SUPFAM" id="SSF53474">
    <property type="entry name" value="alpha/beta-Hydrolases"/>
    <property type="match status" value="1"/>
</dbReference>
<name>A0ABV8BL63_9PSEU</name>
<dbReference type="InterPro" id="IPR011659">
    <property type="entry name" value="WD40"/>
</dbReference>
<dbReference type="Gene3D" id="2.120.10.30">
    <property type="entry name" value="TolB, C-terminal domain"/>
    <property type="match status" value="1"/>
</dbReference>
<reference evidence="4" key="1">
    <citation type="journal article" date="2019" name="Int. J. Syst. Evol. Microbiol.">
        <title>The Global Catalogue of Microorganisms (GCM) 10K type strain sequencing project: providing services to taxonomists for standard genome sequencing and annotation.</title>
        <authorList>
            <consortium name="The Broad Institute Genomics Platform"/>
            <consortium name="The Broad Institute Genome Sequencing Center for Infectious Disease"/>
            <person name="Wu L."/>
            <person name="Ma J."/>
        </authorList>
    </citation>
    <scope>NUCLEOTIDE SEQUENCE [LARGE SCALE GENOMIC DNA]</scope>
    <source>
        <strain evidence="4">CGMCC 4.7405</strain>
    </source>
</reference>
<feature type="region of interest" description="Disordered" evidence="1">
    <location>
        <begin position="1"/>
        <end position="20"/>
    </location>
</feature>
<dbReference type="Pfam" id="PF00326">
    <property type="entry name" value="Peptidase_S9"/>
    <property type="match status" value="1"/>
</dbReference>
<dbReference type="Pfam" id="PF07676">
    <property type="entry name" value="PD40"/>
    <property type="match status" value="1"/>
</dbReference>
<dbReference type="InterPro" id="IPR011042">
    <property type="entry name" value="6-blade_b-propeller_TolB-like"/>
</dbReference>
<gene>
    <name evidence="3" type="ORF">ACFOWZ_04210</name>
</gene>
<protein>
    <submittedName>
        <fullName evidence="3">S9 family peptidase</fullName>
    </submittedName>
</protein>
<proteinExistence type="predicted"/>
<comment type="caution">
    <text evidence="3">The sequence shown here is derived from an EMBL/GenBank/DDBJ whole genome shotgun (WGS) entry which is preliminary data.</text>
</comment>
<feature type="domain" description="Peptidase S9 prolyl oligopeptidase catalytic" evidence="2">
    <location>
        <begin position="428"/>
        <end position="633"/>
    </location>
</feature>
<evidence type="ECO:0000259" key="2">
    <source>
        <dbReference type="Pfam" id="PF00326"/>
    </source>
</evidence>
<evidence type="ECO:0000313" key="4">
    <source>
        <dbReference type="Proteomes" id="UP001595690"/>
    </source>
</evidence>
<dbReference type="Gene3D" id="3.40.50.1820">
    <property type="entry name" value="alpha/beta hydrolase"/>
    <property type="match status" value="1"/>
</dbReference>
<dbReference type="Proteomes" id="UP001595690">
    <property type="component" value="Unassembled WGS sequence"/>
</dbReference>
<keyword evidence="4" id="KW-1185">Reference proteome</keyword>
<accession>A0ABV8BL63</accession>
<dbReference type="PANTHER" id="PTHR43056:SF5">
    <property type="entry name" value="PEPTIDASE S9 PROLYL OLIGOPEPTIDASE CATALYTIC DOMAIN-CONTAINING PROTEIN"/>
    <property type="match status" value="1"/>
</dbReference>
<dbReference type="RefSeq" id="WP_382368921.1">
    <property type="nucleotide sequence ID" value="NZ_JBHRZI010000005.1"/>
</dbReference>
<dbReference type="InterPro" id="IPR029058">
    <property type="entry name" value="AB_hydrolase_fold"/>
</dbReference>
<dbReference type="PANTHER" id="PTHR43056">
    <property type="entry name" value="PEPTIDASE S9 PROLYL OLIGOPEPTIDASE"/>
    <property type="match status" value="1"/>
</dbReference>
<dbReference type="InterPro" id="IPR001375">
    <property type="entry name" value="Peptidase_S9_cat"/>
</dbReference>
<organism evidence="3 4">
    <name type="scientific">Lentzea rhizosphaerae</name>
    <dbReference type="NCBI Taxonomy" id="2041025"/>
    <lineage>
        <taxon>Bacteria</taxon>
        <taxon>Bacillati</taxon>
        <taxon>Actinomycetota</taxon>
        <taxon>Actinomycetes</taxon>
        <taxon>Pseudonocardiales</taxon>
        <taxon>Pseudonocardiaceae</taxon>
        <taxon>Lentzea</taxon>
    </lineage>
</organism>